<accession>A0A453NVW1</accession>
<evidence type="ECO:0000259" key="1">
    <source>
        <dbReference type="Pfam" id="PF13952"/>
    </source>
</evidence>
<dbReference type="Pfam" id="PF13952">
    <property type="entry name" value="DUF4216"/>
    <property type="match status" value="1"/>
</dbReference>
<dbReference type="Proteomes" id="UP000015105">
    <property type="component" value="Chromosome 6D"/>
</dbReference>
<keyword evidence="3" id="KW-1185">Reference proteome</keyword>
<reference evidence="3" key="1">
    <citation type="journal article" date="2014" name="Science">
        <title>Ancient hybridizations among the ancestral genomes of bread wheat.</title>
        <authorList>
            <consortium name="International Wheat Genome Sequencing Consortium,"/>
            <person name="Marcussen T."/>
            <person name="Sandve S.R."/>
            <person name="Heier L."/>
            <person name="Spannagl M."/>
            <person name="Pfeifer M."/>
            <person name="Jakobsen K.S."/>
            <person name="Wulff B.B."/>
            <person name="Steuernagel B."/>
            <person name="Mayer K.F."/>
            <person name="Olsen O.A."/>
        </authorList>
    </citation>
    <scope>NUCLEOTIDE SEQUENCE [LARGE SCALE GENOMIC DNA]</scope>
    <source>
        <strain evidence="3">cv. AL8/78</strain>
    </source>
</reference>
<name>A0A453NVW1_AEGTS</name>
<dbReference type="PANTHER" id="PTHR48258:SF15">
    <property type="entry name" value="OS02G0543900 PROTEIN"/>
    <property type="match status" value="1"/>
</dbReference>
<reference evidence="2" key="4">
    <citation type="submission" date="2019-03" db="UniProtKB">
        <authorList>
            <consortium name="EnsemblPlants"/>
        </authorList>
    </citation>
    <scope>IDENTIFICATION</scope>
</reference>
<reference evidence="3" key="2">
    <citation type="journal article" date="2017" name="Nat. Plants">
        <title>The Aegilops tauschii genome reveals multiple impacts of transposons.</title>
        <authorList>
            <person name="Zhao G."/>
            <person name="Zou C."/>
            <person name="Li K."/>
            <person name="Wang K."/>
            <person name="Li T."/>
            <person name="Gao L."/>
            <person name="Zhang X."/>
            <person name="Wang H."/>
            <person name="Yang Z."/>
            <person name="Liu X."/>
            <person name="Jiang W."/>
            <person name="Mao L."/>
            <person name="Kong X."/>
            <person name="Jiao Y."/>
            <person name="Jia J."/>
        </authorList>
    </citation>
    <scope>NUCLEOTIDE SEQUENCE [LARGE SCALE GENOMIC DNA]</scope>
    <source>
        <strain evidence="3">cv. AL8/78</strain>
    </source>
</reference>
<proteinExistence type="predicted"/>
<feature type="domain" description="DUF4216" evidence="1">
    <location>
        <begin position="165"/>
        <end position="240"/>
    </location>
</feature>
<evidence type="ECO:0000313" key="2">
    <source>
        <dbReference type="EnsemblPlants" id="AET6Gv20500300.20"/>
    </source>
</evidence>
<reference evidence="2" key="3">
    <citation type="journal article" date="2017" name="Nature">
        <title>Genome sequence of the progenitor of the wheat D genome Aegilops tauschii.</title>
        <authorList>
            <person name="Luo M.C."/>
            <person name="Gu Y.Q."/>
            <person name="Puiu D."/>
            <person name="Wang H."/>
            <person name="Twardziok S.O."/>
            <person name="Deal K.R."/>
            <person name="Huo N."/>
            <person name="Zhu T."/>
            <person name="Wang L."/>
            <person name="Wang Y."/>
            <person name="McGuire P.E."/>
            <person name="Liu S."/>
            <person name="Long H."/>
            <person name="Ramasamy R.K."/>
            <person name="Rodriguez J.C."/>
            <person name="Van S.L."/>
            <person name="Yuan L."/>
            <person name="Wang Z."/>
            <person name="Xia Z."/>
            <person name="Xiao L."/>
            <person name="Anderson O.D."/>
            <person name="Ouyang S."/>
            <person name="Liang Y."/>
            <person name="Zimin A.V."/>
            <person name="Pertea G."/>
            <person name="Qi P."/>
            <person name="Bennetzen J.L."/>
            <person name="Dai X."/>
            <person name="Dawson M.W."/>
            <person name="Muller H.G."/>
            <person name="Kugler K."/>
            <person name="Rivarola-Duarte L."/>
            <person name="Spannagl M."/>
            <person name="Mayer K.F.X."/>
            <person name="Lu F.H."/>
            <person name="Bevan M.W."/>
            <person name="Leroy P."/>
            <person name="Li P."/>
            <person name="You F.M."/>
            <person name="Sun Q."/>
            <person name="Liu Z."/>
            <person name="Lyons E."/>
            <person name="Wicker T."/>
            <person name="Salzberg S.L."/>
            <person name="Devos K.M."/>
            <person name="Dvorak J."/>
        </authorList>
    </citation>
    <scope>NUCLEOTIDE SEQUENCE [LARGE SCALE GENOMIC DNA]</scope>
    <source>
        <strain evidence="2">cv. AL8/78</strain>
    </source>
</reference>
<dbReference type="PANTHER" id="PTHR48258">
    <property type="entry name" value="DUF4218 DOMAIN-CONTAINING PROTEIN-RELATED"/>
    <property type="match status" value="1"/>
</dbReference>
<protein>
    <recommendedName>
        <fullName evidence="1">DUF4216 domain-containing protein</fullName>
    </recommendedName>
</protein>
<organism evidence="2 3">
    <name type="scientific">Aegilops tauschii subsp. strangulata</name>
    <name type="common">Goatgrass</name>
    <dbReference type="NCBI Taxonomy" id="200361"/>
    <lineage>
        <taxon>Eukaryota</taxon>
        <taxon>Viridiplantae</taxon>
        <taxon>Streptophyta</taxon>
        <taxon>Embryophyta</taxon>
        <taxon>Tracheophyta</taxon>
        <taxon>Spermatophyta</taxon>
        <taxon>Magnoliopsida</taxon>
        <taxon>Liliopsida</taxon>
        <taxon>Poales</taxon>
        <taxon>Poaceae</taxon>
        <taxon>BOP clade</taxon>
        <taxon>Pooideae</taxon>
        <taxon>Triticodae</taxon>
        <taxon>Triticeae</taxon>
        <taxon>Triticinae</taxon>
        <taxon>Aegilops</taxon>
    </lineage>
</organism>
<sequence length="259" mass="30209">STLFPPVGNPLGKPRTYTLNDMESLQAHRFVLYNCDVVTPYLIAHGAELKRKNRNKRLALKTIERMQHANFPDWFRDHVMQLEQQRGTDSIDDDIRWLARGPIEVARRYIGFCTRGYRFRPKRYDKKTQNNGVVLTAKTSSYASAGDTNPILGDVMYYGKILDIIELDYYRKFSVVLFKCEWLNSTKEKEVKKDRFGRTLVNFSQVHSGDKIEDEPFVFANQVDQVFYKKDHTNPGWSFVTKVSFLILRMGMKCGLEEI</sequence>
<reference evidence="2" key="5">
    <citation type="journal article" date="2021" name="G3 (Bethesda)">
        <title>Aegilops tauschii genome assembly Aet v5.0 features greater sequence contiguity and improved annotation.</title>
        <authorList>
            <person name="Wang L."/>
            <person name="Zhu T."/>
            <person name="Rodriguez J.C."/>
            <person name="Deal K.R."/>
            <person name="Dubcovsky J."/>
            <person name="McGuire P.E."/>
            <person name="Lux T."/>
            <person name="Spannagl M."/>
            <person name="Mayer K.F.X."/>
            <person name="Baldrich P."/>
            <person name="Meyers B.C."/>
            <person name="Huo N."/>
            <person name="Gu Y.Q."/>
            <person name="Zhou H."/>
            <person name="Devos K.M."/>
            <person name="Bennetzen J.L."/>
            <person name="Unver T."/>
            <person name="Budak H."/>
            <person name="Gulick P.J."/>
            <person name="Galiba G."/>
            <person name="Kalapos B."/>
            <person name="Nelson D.R."/>
            <person name="Li P."/>
            <person name="You F.M."/>
            <person name="Luo M.C."/>
            <person name="Dvorak J."/>
        </authorList>
    </citation>
    <scope>NUCLEOTIDE SEQUENCE [LARGE SCALE GENOMIC DNA]</scope>
    <source>
        <strain evidence="2">cv. AL8/78</strain>
    </source>
</reference>
<dbReference type="EnsemblPlants" id="AET6Gv20500300.20">
    <property type="protein sequence ID" value="AET6Gv20500300.20"/>
    <property type="gene ID" value="AET6Gv20500300"/>
</dbReference>
<dbReference type="Gramene" id="AET6Gv20500300.20">
    <property type="protein sequence ID" value="AET6Gv20500300.20"/>
    <property type="gene ID" value="AET6Gv20500300"/>
</dbReference>
<evidence type="ECO:0000313" key="3">
    <source>
        <dbReference type="Proteomes" id="UP000015105"/>
    </source>
</evidence>
<dbReference type="AlphaFoldDB" id="A0A453NVW1"/>
<dbReference type="InterPro" id="IPR025312">
    <property type="entry name" value="DUF4216"/>
</dbReference>